<feature type="non-terminal residue" evidence="1">
    <location>
        <position position="134"/>
    </location>
</feature>
<reference evidence="1" key="1">
    <citation type="submission" date="2021-06" db="EMBL/GenBank/DDBJ databases">
        <authorList>
            <person name="Kallberg Y."/>
            <person name="Tangrot J."/>
            <person name="Rosling A."/>
        </authorList>
    </citation>
    <scope>NUCLEOTIDE SEQUENCE</scope>
    <source>
        <strain evidence="1">AU212A</strain>
    </source>
</reference>
<dbReference type="Proteomes" id="UP000789860">
    <property type="component" value="Unassembled WGS sequence"/>
</dbReference>
<keyword evidence="2" id="KW-1185">Reference proteome</keyword>
<name>A0ACA9NEN5_9GLOM</name>
<evidence type="ECO:0000313" key="1">
    <source>
        <dbReference type="EMBL" id="CAG8649620.1"/>
    </source>
</evidence>
<evidence type="ECO:0000313" key="2">
    <source>
        <dbReference type="Proteomes" id="UP000789860"/>
    </source>
</evidence>
<protein>
    <submittedName>
        <fullName evidence="1">9645_t:CDS:1</fullName>
    </submittedName>
</protein>
<accession>A0ACA9NEN5</accession>
<sequence>PHYRDSLEQIFKTIYERCHSIIDFSIIRFSSCLNYLEILWVLNLQHLILYQNYFEINLMNMKLSHYSKNLAKSLPKYIKEIKIWIILNPNYENELILDDLRYFFNNLDFKNSFALLEIIHPYQVFSRNIHFDKT</sequence>
<organism evidence="1 2">
    <name type="scientific">Scutellospora calospora</name>
    <dbReference type="NCBI Taxonomy" id="85575"/>
    <lineage>
        <taxon>Eukaryota</taxon>
        <taxon>Fungi</taxon>
        <taxon>Fungi incertae sedis</taxon>
        <taxon>Mucoromycota</taxon>
        <taxon>Glomeromycotina</taxon>
        <taxon>Glomeromycetes</taxon>
        <taxon>Diversisporales</taxon>
        <taxon>Gigasporaceae</taxon>
        <taxon>Scutellospora</taxon>
    </lineage>
</organism>
<proteinExistence type="predicted"/>
<gene>
    <name evidence="1" type="ORF">SCALOS_LOCUS8624</name>
</gene>
<feature type="non-terminal residue" evidence="1">
    <location>
        <position position="1"/>
    </location>
</feature>
<comment type="caution">
    <text evidence="1">The sequence shown here is derived from an EMBL/GenBank/DDBJ whole genome shotgun (WGS) entry which is preliminary data.</text>
</comment>
<dbReference type="EMBL" id="CAJVPM010023414">
    <property type="protein sequence ID" value="CAG8649620.1"/>
    <property type="molecule type" value="Genomic_DNA"/>
</dbReference>